<dbReference type="RefSeq" id="WP_141616401.1">
    <property type="nucleotide sequence ID" value="NZ_CP041253.1"/>
</dbReference>
<evidence type="ECO:0000256" key="1">
    <source>
        <dbReference type="SAM" id="Phobius"/>
    </source>
</evidence>
<keyword evidence="1" id="KW-0812">Transmembrane</keyword>
<evidence type="ECO:0000313" key="3">
    <source>
        <dbReference type="Proteomes" id="UP000316614"/>
    </source>
</evidence>
<sequence>MTQPITEPCPGTGLRKLVESVRAIPKALAGQLSRFDRQLSKYQRILLFALLFTLWAATIVLQTFREWGHAPVAVSAGMPPEAARPVMDTTVHQLNQEKP</sequence>
<reference evidence="2 3" key="1">
    <citation type="submission" date="2019-06" db="EMBL/GenBank/DDBJ databases">
        <title>Echinicola alkalisoli sp. nov. isolated from saline soil.</title>
        <authorList>
            <person name="Sun J.-Q."/>
            <person name="Xu L."/>
        </authorList>
    </citation>
    <scope>NUCLEOTIDE SEQUENCE [LARGE SCALE GENOMIC DNA]</scope>
    <source>
        <strain evidence="2 3">LN3S3</strain>
    </source>
</reference>
<accession>A0A514CMZ6</accession>
<keyword evidence="3" id="KW-1185">Reference proteome</keyword>
<dbReference type="EMBL" id="CP041253">
    <property type="protein sequence ID" value="QDH81186.1"/>
    <property type="molecule type" value="Genomic_DNA"/>
</dbReference>
<organism evidence="2 3">
    <name type="scientific">Echinicola soli</name>
    <dbReference type="NCBI Taxonomy" id="2591634"/>
    <lineage>
        <taxon>Bacteria</taxon>
        <taxon>Pseudomonadati</taxon>
        <taxon>Bacteroidota</taxon>
        <taxon>Cytophagia</taxon>
        <taxon>Cytophagales</taxon>
        <taxon>Cyclobacteriaceae</taxon>
        <taxon>Echinicola</taxon>
    </lineage>
</organism>
<dbReference type="AlphaFoldDB" id="A0A514CMZ6"/>
<protein>
    <submittedName>
        <fullName evidence="2">Uncharacterized protein</fullName>
    </submittedName>
</protein>
<dbReference type="KEGG" id="echi:FKX85_19990"/>
<keyword evidence="1" id="KW-1133">Transmembrane helix</keyword>
<dbReference type="Proteomes" id="UP000316614">
    <property type="component" value="Chromosome"/>
</dbReference>
<keyword evidence="1" id="KW-0472">Membrane</keyword>
<proteinExistence type="predicted"/>
<dbReference type="OrthoDB" id="839678at2"/>
<feature type="transmembrane region" description="Helical" evidence="1">
    <location>
        <begin position="45"/>
        <end position="64"/>
    </location>
</feature>
<name>A0A514CMZ6_9BACT</name>
<evidence type="ECO:0000313" key="2">
    <source>
        <dbReference type="EMBL" id="QDH81186.1"/>
    </source>
</evidence>
<gene>
    <name evidence="2" type="ORF">FKX85_19990</name>
</gene>